<evidence type="ECO:0000313" key="3">
    <source>
        <dbReference type="EMBL" id="MCP2358134.1"/>
    </source>
</evidence>
<dbReference type="Proteomes" id="UP001139648">
    <property type="component" value="Unassembled WGS sequence"/>
</dbReference>
<keyword evidence="1" id="KW-1133">Transmembrane helix</keyword>
<comment type="caution">
    <text evidence="3">The sequence shown here is derived from an EMBL/GenBank/DDBJ whole genome shotgun (WGS) entry which is preliminary data.</text>
</comment>
<gene>
    <name evidence="3" type="ORF">HD597_005154</name>
</gene>
<keyword evidence="4" id="KW-1185">Reference proteome</keyword>
<evidence type="ECO:0000256" key="1">
    <source>
        <dbReference type="SAM" id="Phobius"/>
    </source>
</evidence>
<dbReference type="InterPro" id="IPR057746">
    <property type="entry name" value="CpnT-like_N"/>
</dbReference>
<proteinExistence type="predicted"/>
<keyword evidence="1" id="KW-0812">Transmembrane</keyword>
<reference evidence="3" key="1">
    <citation type="submission" date="2022-06" db="EMBL/GenBank/DDBJ databases">
        <title>Sequencing the genomes of 1000 actinobacteria strains.</title>
        <authorList>
            <person name="Klenk H.-P."/>
        </authorList>
    </citation>
    <scope>NUCLEOTIDE SEQUENCE</scope>
    <source>
        <strain evidence="3">DSM 46694</strain>
    </source>
</reference>
<feature type="domain" description="Outer membrane channel protein CpnT-like N-terminal" evidence="2">
    <location>
        <begin position="17"/>
        <end position="145"/>
    </location>
</feature>
<sequence length="163" mass="16662">MGLSLPAPLSALLNELGYLWPEVDEESLHRLATAWAGFGGRLAGITGQADLVAEAVRRGNAGEAVAAFLTTWRGDEAPRTAIAEGVTGAQVVGVCLVVCAALVLALKIVLFVQLAALLVRMRLAVVAAPATSGGSLLAIPALKQLTGALVNLSMNQAARVLVA</sequence>
<evidence type="ECO:0000259" key="2">
    <source>
        <dbReference type="Pfam" id="PF25547"/>
    </source>
</evidence>
<keyword evidence="1" id="KW-0472">Membrane</keyword>
<dbReference type="AlphaFoldDB" id="A0A9X2K393"/>
<dbReference type="EMBL" id="JAMZEB010000002">
    <property type="protein sequence ID" value="MCP2358134.1"/>
    <property type="molecule type" value="Genomic_DNA"/>
</dbReference>
<accession>A0A9X2K393</accession>
<evidence type="ECO:0000313" key="4">
    <source>
        <dbReference type="Proteomes" id="UP001139648"/>
    </source>
</evidence>
<feature type="transmembrane region" description="Helical" evidence="1">
    <location>
        <begin position="91"/>
        <end position="112"/>
    </location>
</feature>
<organism evidence="3 4">
    <name type="scientific">Nonomuraea thailandensis</name>
    <dbReference type="NCBI Taxonomy" id="1188745"/>
    <lineage>
        <taxon>Bacteria</taxon>
        <taxon>Bacillati</taxon>
        <taxon>Actinomycetota</taxon>
        <taxon>Actinomycetes</taxon>
        <taxon>Streptosporangiales</taxon>
        <taxon>Streptosporangiaceae</taxon>
        <taxon>Nonomuraea</taxon>
    </lineage>
</organism>
<protein>
    <recommendedName>
        <fullName evidence="2">Outer membrane channel protein CpnT-like N-terminal domain-containing protein</fullName>
    </recommendedName>
</protein>
<name>A0A9X2K393_9ACTN</name>
<dbReference type="Pfam" id="PF25547">
    <property type="entry name" value="WXG100_2"/>
    <property type="match status" value="1"/>
</dbReference>
<dbReference type="RefSeq" id="WP_253745230.1">
    <property type="nucleotide sequence ID" value="NZ_BAABKA010000067.1"/>
</dbReference>